<dbReference type="Proteomes" id="UP000606172">
    <property type="component" value="Unassembled WGS sequence"/>
</dbReference>
<keyword evidence="1" id="KW-0812">Transmembrane</keyword>
<protein>
    <submittedName>
        <fullName evidence="2">Uncharacterized protein</fullName>
    </submittedName>
</protein>
<evidence type="ECO:0000256" key="1">
    <source>
        <dbReference type="SAM" id="Phobius"/>
    </source>
</evidence>
<evidence type="ECO:0000313" key="2">
    <source>
        <dbReference type="EMBL" id="GII92881.1"/>
    </source>
</evidence>
<feature type="transmembrane region" description="Helical" evidence="1">
    <location>
        <begin position="47"/>
        <end position="66"/>
    </location>
</feature>
<comment type="caution">
    <text evidence="2">The sequence shown here is derived from an EMBL/GenBank/DDBJ whole genome shotgun (WGS) entry which is preliminary data.</text>
</comment>
<name>A0A919V7A4_9ACTN</name>
<reference evidence="2" key="1">
    <citation type="submission" date="2021-01" db="EMBL/GenBank/DDBJ databases">
        <title>Whole genome shotgun sequence of Sinosporangium siamense NBRC 109515.</title>
        <authorList>
            <person name="Komaki H."/>
            <person name="Tamura T."/>
        </authorList>
    </citation>
    <scope>NUCLEOTIDE SEQUENCE</scope>
    <source>
        <strain evidence="2">NBRC 109515</strain>
    </source>
</reference>
<keyword evidence="3" id="KW-1185">Reference proteome</keyword>
<sequence length="109" mass="10522">MPSVRAMSAVTPVPALLVCAVRGGIVRGVLGVPAFPSRGHGGGGCGMGGVVTVTFAVCSMAALSTAVMATTGCGVRHVCLSGVVGVPVGAGFVGVRLLGSHSASSIRCQ</sequence>
<accession>A0A919V7A4</accession>
<feature type="transmembrane region" description="Helical" evidence="1">
    <location>
        <begin position="78"/>
        <end position="99"/>
    </location>
</feature>
<keyword evidence="1" id="KW-1133">Transmembrane helix</keyword>
<gene>
    <name evidence="2" type="ORF">Ssi02_31120</name>
</gene>
<evidence type="ECO:0000313" key="3">
    <source>
        <dbReference type="Proteomes" id="UP000606172"/>
    </source>
</evidence>
<keyword evidence="1" id="KW-0472">Membrane</keyword>
<proteinExistence type="predicted"/>
<dbReference type="AlphaFoldDB" id="A0A919V7A4"/>
<dbReference type="EMBL" id="BOOW01000019">
    <property type="protein sequence ID" value="GII92881.1"/>
    <property type="molecule type" value="Genomic_DNA"/>
</dbReference>
<organism evidence="2 3">
    <name type="scientific">Sinosporangium siamense</name>
    <dbReference type="NCBI Taxonomy" id="1367973"/>
    <lineage>
        <taxon>Bacteria</taxon>
        <taxon>Bacillati</taxon>
        <taxon>Actinomycetota</taxon>
        <taxon>Actinomycetes</taxon>
        <taxon>Streptosporangiales</taxon>
        <taxon>Streptosporangiaceae</taxon>
        <taxon>Sinosporangium</taxon>
    </lineage>
</organism>